<dbReference type="PROSITE" id="PS50994">
    <property type="entry name" value="INTEGRASE"/>
    <property type="match status" value="1"/>
</dbReference>
<dbReference type="AlphaFoldDB" id="A0A0A9WP54"/>
<reference evidence="13" key="1">
    <citation type="journal article" date="2014" name="PLoS ONE">
        <title>Transcriptome-Based Identification of ABC Transporters in the Western Tarnished Plant Bug Lygus hesperus.</title>
        <authorList>
            <person name="Hull J.J."/>
            <person name="Chaney K."/>
            <person name="Geib S.M."/>
            <person name="Fabrick J.A."/>
            <person name="Brent C.S."/>
            <person name="Walsh D."/>
            <person name="Lavine L.C."/>
        </authorList>
    </citation>
    <scope>NUCLEOTIDE SEQUENCE</scope>
</reference>
<dbReference type="GO" id="GO:0006310">
    <property type="term" value="P:DNA recombination"/>
    <property type="evidence" value="ECO:0007669"/>
    <property type="project" value="UniProtKB-KW"/>
</dbReference>
<dbReference type="InterPro" id="IPR057670">
    <property type="entry name" value="SH3_retrovirus"/>
</dbReference>
<keyword evidence="5" id="KW-0460">Magnesium</keyword>
<evidence type="ECO:0000256" key="3">
    <source>
        <dbReference type="ARBA" id="ARBA00022759"/>
    </source>
</evidence>
<dbReference type="SUPFAM" id="SSF53098">
    <property type="entry name" value="Ribonuclease H-like"/>
    <property type="match status" value="1"/>
</dbReference>
<keyword evidence="8" id="KW-0239">DNA-directed DNA polymerase</keyword>
<dbReference type="InterPro" id="IPR036397">
    <property type="entry name" value="RNaseH_sf"/>
</dbReference>
<keyword evidence="4" id="KW-0378">Hydrolase</keyword>
<keyword evidence="8" id="KW-0548">Nucleotidyltransferase</keyword>
<name>A0A0A9WP54_LYGHE</name>
<keyword evidence="10" id="KW-0511">Multifunctional enzyme</keyword>
<feature type="compositionally biased region" description="Acidic residues" evidence="11">
    <location>
        <begin position="200"/>
        <end position="214"/>
    </location>
</feature>
<protein>
    <submittedName>
        <fullName evidence="13">Retrovirus-related Pol polyprotein from transposon TNT 1-94</fullName>
    </submittedName>
</protein>
<evidence type="ECO:0000313" key="13">
    <source>
        <dbReference type="EMBL" id="JAG08283.1"/>
    </source>
</evidence>
<keyword evidence="1" id="KW-0540">Nuclease</keyword>
<evidence type="ECO:0000256" key="11">
    <source>
        <dbReference type="SAM" id="MobiDB-lite"/>
    </source>
</evidence>
<dbReference type="GO" id="GO:0003964">
    <property type="term" value="F:RNA-directed DNA polymerase activity"/>
    <property type="evidence" value="ECO:0007669"/>
    <property type="project" value="UniProtKB-KW"/>
</dbReference>
<dbReference type="EMBL" id="GBHO01035321">
    <property type="protein sequence ID" value="JAG08283.1"/>
    <property type="molecule type" value="Transcribed_RNA"/>
</dbReference>
<evidence type="ECO:0000256" key="5">
    <source>
        <dbReference type="ARBA" id="ARBA00022842"/>
    </source>
</evidence>
<keyword evidence="7" id="KW-0695">RNA-directed DNA polymerase</keyword>
<feature type="non-terminal residue" evidence="13">
    <location>
        <position position="388"/>
    </location>
</feature>
<dbReference type="GO" id="GO:0046872">
    <property type="term" value="F:metal ion binding"/>
    <property type="evidence" value="ECO:0007669"/>
    <property type="project" value="UniProtKB-KW"/>
</dbReference>
<dbReference type="GO" id="GO:0003887">
    <property type="term" value="F:DNA-directed DNA polymerase activity"/>
    <property type="evidence" value="ECO:0007669"/>
    <property type="project" value="UniProtKB-KW"/>
</dbReference>
<organism evidence="13">
    <name type="scientific">Lygus hesperus</name>
    <name type="common">Western plant bug</name>
    <dbReference type="NCBI Taxonomy" id="30085"/>
    <lineage>
        <taxon>Eukaryota</taxon>
        <taxon>Metazoa</taxon>
        <taxon>Ecdysozoa</taxon>
        <taxon>Arthropoda</taxon>
        <taxon>Hexapoda</taxon>
        <taxon>Insecta</taxon>
        <taxon>Pterygota</taxon>
        <taxon>Neoptera</taxon>
        <taxon>Paraneoptera</taxon>
        <taxon>Hemiptera</taxon>
        <taxon>Heteroptera</taxon>
        <taxon>Panheteroptera</taxon>
        <taxon>Cimicomorpha</taxon>
        <taxon>Miridae</taxon>
        <taxon>Mirini</taxon>
        <taxon>Lygus</taxon>
    </lineage>
</organism>
<feature type="compositionally biased region" description="Polar residues" evidence="11">
    <location>
        <begin position="268"/>
        <end position="285"/>
    </location>
</feature>
<feature type="non-terminal residue" evidence="13">
    <location>
        <position position="1"/>
    </location>
</feature>
<dbReference type="Pfam" id="PF25597">
    <property type="entry name" value="SH3_retrovirus"/>
    <property type="match status" value="1"/>
</dbReference>
<dbReference type="GO" id="GO:0016787">
    <property type="term" value="F:hydrolase activity"/>
    <property type="evidence" value="ECO:0007669"/>
    <property type="project" value="UniProtKB-KW"/>
</dbReference>
<proteinExistence type="predicted"/>
<dbReference type="GO" id="GO:0003676">
    <property type="term" value="F:nucleic acid binding"/>
    <property type="evidence" value="ECO:0007669"/>
    <property type="project" value="InterPro"/>
</dbReference>
<sequence length="388" mass="43700">ENQSNRKIKILRTDNGGEYCNKKLSQFLQSSGIVHQTSCPYSPQQNGKAERLNRSLLDRARCLLIESGLPTVFWAEAINCANYLLNRSPCKSVDTTPEQVWSAKKPALQHLRTFGCKAYAHIPAPKRTKLSARSTPSIFVGYCQDAKGYRLYDPQKKITFVSRDVTFSEDQWGSSLLENLPEGTDRNFYVFPEDSTPEANDVEDSASIDSDDLTESQSLTDSDPPDSDVQSLHSESEPHITVSSASELEDFSTVSEASENLYEDPNFVPQTTVPMPESQPTASRPQRNRRQPAALDDFVTYSVFSADHELSDPVSYDEVLRRDDKQLWVEAMEREVKSQMDNKTWELVELPASKQALQCKWVFRTKTDASGQVTGHKARLVVKGFAQR</sequence>
<keyword evidence="2" id="KW-0479">Metal-binding</keyword>
<dbReference type="GO" id="GO:0015074">
    <property type="term" value="P:DNA integration"/>
    <property type="evidence" value="ECO:0007669"/>
    <property type="project" value="UniProtKB-KW"/>
</dbReference>
<dbReference type="PANTHER" id="PTHR42648">
    <property type="entry name" value="TRANSPOSASE, PUTATIVE-RELATED"/>
    <property type="match status" value="1"/>
</dbReference>
<feature type="compositionally biased region" description="Polar residues" evidence="11">
    <location>
        <begin position="241"/>
        <end position="258"/>
    </location>
</feature>
<evidence type="ECO:0000259" key="12">
    <source>
        <dbReference type="PROSITE" id="PS50994"/>
    </source>
</evidence>
<evidence type="ECO:0000256" key="4">
    <source>
        <dbReference type="ARBA" id="ARBA00022801"/>
    </source>
</evidence>
<keyword evidence="8" id="KW-0808">Transferase</keyword>
<keyword evidence="3" id="KW-0255">Endonuclease</keyword>
<evidence type="ECO:0000256" key="10">
    <source>
        <dbReference type="ARBA" id="ARBA00023268"/>
    </source>
</evidence>
<reference evidence="13" key="2">
    <citation type="submission" date="2014-07" db="EMBL/GenBank/DDBJ databases">
        <authorList>
            <person name="Hull J."/>
        </authorList>
    </citation>
    <scope>NUCLEOTIDE SEQUENCE</scope>
</reference>
<evidence type="ECO:0000256" key="6">
    <source>
        <dbReference type="ARBA" id="ARBA00022908"/>
    </source>
</evidence>
<dbReference type="InterPro" id="IPR039537">
    <property type="entry name" value="Retrotran_Ty1/copia-like"/>
</dbReference>
<keyword evidence="6" id="KW-0229">DNA integration</keyword>
<gene>
    <name evidence="13" type="primary">POLX_3</name>
    <name evidence="13" type="ORF">CM83_103171</name>
</gene>
<accession>A0A0A9WP54</accession>
<dbReference type="GO" id="GO:0004519">
    <property type="term" value="F:endonuclease activity"/>
    <property type="evidence" value="ECO:0007669"/>
    <property type="project" value="UniProtKB-KW"/>
</dbReference>
<keyword evidence="9" id="KW-0233">DNA recombination</keyword>
<feature type="region of interest" description="Disordered" evidence="11">
    <location>
        <begin position="187"/>
        <end position="292"/>
    </location>
</feature>
<evidence type="ECO:0000256" key="8">
    <source>
        <dbReference type="ARBA" id="ARBA00022932"/>
    </source>
</evidence>
<dbReference type="Pfam" id="PF07727">
    <property type="entry name" value="RVT_2"/>
    <property type="match status" value="1"/>
</dbReference>
<dbReference type="InterPro" id="IPR013103">
    <property type="entry name" value="RVT_2"/>
</dbReference>
<evidence type="ECO:0000256" key="7">
    <source>
        <dbReference type="ARBA" id="ARBA00022918"/>
    </source>
</evidence>
<evidence type="ECO:0000256" key="1">
    <source>
        <dbReference type="ARBA" id="ARBA00022722"/>
    </source>
</evidence>
<dbReference type="InterPro" id="IPR001584">
    <property type="entry name" value="Integrase_cat-core"/>
</dbReference>
<dbReference type="InterPro" id="IPR012337">
    <property type="entry name" value="RNaseH-like_sf"/>
</dbReference>
<evidence type="ECO:0000256" key="2">
    <source>
        <dbReference type="ARBA" id="ARBA00022723"/>
    </source>
</evidence>
<dbReference type="PANTHER" id="PTHR42648:SF11">
    <property type="entry name" value="TRANSPOSON TY4-P GAG-POL POLYPROTEIN"/>
    <property type="match status" value="1"/>
</dbReference>
<feature type="domain" description="Integrase catalytic" evidence="12">
    <location>
        <begin position="1"/>
        <end position="105"/>
    </location>
</feature>
<dbReference type="Gene3D" id="3.30.420.10">
    <property type="entry name" value="Ribonuclease H-like superfamily/Ribonuclease H"/>
    <property type="match status" value="1"/>
</dbReference>
<evidence type="ECO:0000256" key="9">
    <source>
        <dbReference type="ARBA" id="ARBA00023172"/>
    </source>
</evidence>